<dbReference type="KEGG" id="awe:JG540_06995"/>
<evidence type="ECO:0000313" key="4">
    <source>
        <dbReference type="EMBL" id="QQM66818.1"/>
    </source>
</evidence>
<name>A0A7T7M8L0_9ACTO</name>
<reference evidence="4 5" key="1">
    <citation type="submission" date="2020-12" db="EMBL/GenBank/DDBJ databases">
        <authorList>
            <person name="Zhou J."/>
        </authorList>
    </citation>
    <scope>NUCLEOTIDE SEQUENCE [LARGE SCALE GENOMIC DNA]</scope>
    <source>
        <strain evidence="4 5">CCUG 61299</strain>
    </source>
</reference>
<keyword evidence="2" id="KW-1133">Transmembrane helix</keyword>
<sequence length="423" mass="45105">MQQAPRTTPWRARAATATTACLLAAAGVSALLALAMFLPLPGLDYSLMLGTWGLAVSVLLLLLAAGAAVSSRRRRSRLRLLAAVLSACALLATGVAGTAQLRSAQAAGTPVSWWQATGIGQRGRLPDLEPVFMEDRDSGQRLQAGVWLPRHQGTGRVLSREEVLAVHPQGVPVVVLLHGGGWRTGDRRNPMTKGQATWFARQGYLAIALDYPLSLPSLPTWWLAESRAALGLSWVGSNAGTWGGDAQRLALVGDSSGGHLALEIALRQALGTMEQVCAEPVPPVRAVSLTYPVADPAGFHDNPDPIMSPYVAGRAAMYTGGSPRQKPQRYLEISPLVKARALREQGLGAQVPPVLIVHGERDHVVPVAGSEQLHQELVRAGARSQLVVVPYADHVFDLNPGSLPSQQWRHLTLELLRDVGLGL</sequence>
<dbReference type="AlphaFoldDB" id="A0A7T7M8L0"/>
<dbReference type="Proteomes" id="UP000595895">
    <property type="component" value="Chromosome"/>
</dbReference>
<dbReference type="InterPro" id="IPR000073">
    <property type="entry name" value="AB_hydrolase_1"/>
</dbReference>
<dbReference type="InterPro" id="IPR049492">
    <property type="entry name" value="BD-FAE-like_dom"/>
</dbReference>
<dbReference type="InterPro" id="IPR050300">
    <property type="entry name" value="GDXG_lipolytic_enzyme"/>
</dbReference>
<gene>
    <name evidence="4" type="ORF">JG540_06995</name>
</gene>
<feature type="transmembrane region" description="Helical" evidence="2">
    <location>
        <begin position="49"/>
        <end position="68"/>
    </location>
</feature>
<accession>A0A7T7M8L0</accession>
<feature type="domain" description="BD-FAE-like" evidence="3">
    <location>
        <begin position="170"/>
        <end position="377"/>
    </location>
</feature>
<keyword evidence="2" id="KW-0812">Transmembrane</keyword>
<protein>
    <submittedName>
        <fullName evidence="4">Alpha/beta hydrolase</fullName>
    </submittedName>
</protein>
<keyword evidence="1 4" id="KW-0378">Hydrolase</keyword>
<keyword evidence="2" id="KW-0472">Membrane</keyword>
<dbReference type="InterPro" id="IPR029058">
    <property type="entry name" value="AB_hydrolase_fold"/>
</dbReference>
<evidence type="ECO:0000313" key="5">
    <source>
        <dbReference type="Proteomes" id="UP000595895"/>
    </source>
</evidence>
<proteinExistence type="predicted"/>
<dbReference type="EMBL" id="CP066802">
    <property type="protein sequence ID" value="QQM66818.1"/>
    <property type="molecule type" value="Genomic_DNA"/>
</dbReference>
<dbReference type="PRINTS" id="PR00111">
    <property type="entry name" value="ABHYDROLASE"/>
</dbReference>
<keyword evidence="5" id="KW-1185">Reference proteome</keyword>
<evidence type="ECO:0000256" key="2">
    <source>
        <dbReference type="SAM" id="Phobius"/>
    </source>
</evidence>
<feature type="transmembrane region" description="Helical" evidence="2">
    <location>
        <begin position="12"/>
        <end position="37"/>
    </location>
</feature>
<evidence type="ECO:0000259" key="3">
    <source>
        <dbReference type="Pfam" id="PF20434"/>
    </source>
</evidence>
<organism evidence="4 5">
    <name type="scientific">Actinomyces weissii</name>
    <dbReference type="NCBI Taxonomy" id="675090"/>
    <lineage>
        <taxon>Bacteria</taxon>
        <taxon>Bacillati</taxon>
        <taxon>Actinomycetota</taxon>
        <taxon>Actinomycetes</taxon>
        <taxon>Actinomycetales</taxon>
        <taxon>Actinomycetaceae</taxon>
        <taxon>Actinomyces</taxon>
    </lineage>
</organism>
<dbReference type="SUPFAM" id="SSF53474">
    <property type="entry name" value="alpha/beta-Hydrolases"/>
    <property type="match status" value="1"/>
</dbReference>
<dbReference type="GO" id="GO:0016787">
    <property type="term" value="F:hydrolase activity"/>
    <property type="evidence" value="ECO:0007669"/>
    <property type="project" value="UniProtKB-KW"/>
</dbReference>
<dbReference type="RefSeq" id="WP_200274907.1">
    <property type="nucleotide sequence ID" value="NZ_CP066802.1"/>
</dbReference>
<feature type="transmembrane region" description="Helical" evidence="2">
    <location>
        <begin position="80"/>
        <end position="101"/>
    </location>
</feature>
<evidence type="ECO:0000256" key="1">
    <source>
        <dbReference type="ARBA" id="ARBA00022801"/>
    </source>
</evidence>
<dbReference type="PANTHER" id="PTHR48081">
    <property type="entry name" value="AB HYDROLASE SUPERFAMILY PROTEIN C4A8.06C"/>
    <property type="match status" value="1"/>
</dbReference>
<dbReference type="Pfam" id="PF20434">
    <property type="entry name" value="BD-FAE"/>
    <property type="match status" value="1"/>
</dbReference>
<dbReference type="Gene3D" id="3.40.50.1820">
    <property type="entry name" value="alpha/beta hydrolase"/>
    <property type="match status" value="1"/>
</dbReference>